<evidence type="ECO:0000313" key="11">
    <source>
        <dbReference type="EMBL" id="VFP79614.1"/>
    </source>
</evidence>
<dbReference type="CDD" id="cd16325">
    <property type="entry name" value="LolA"/>
    <property type="match status" value="1"/>
</dbReference>
<proteinExistence type="inferred from homology"/>
<evidence type="ECO:0000256" key="10">
    <source>
        <dbReference type="HAMAP-Rule" id="MF_00240"/>
    </source>
</evidence>
<dbReference type="PANTHER" id="PTHR35869:SF1">
    <property type="entry name" value="OUTER-MEMBRANE LIPOPROTEIN CARRIER PROTEIN"/>
    <property type="match status" value="1"/>
</dbReference>
<evidence type="ECO:0000256" key="5">
    <source>
        <dbReference type="ARBA" id="ARBA00022448"/>
    </source>
</evidence>
<evidence type="ECO:0000256" key="7">
    <source>
        <dbReference type="ARBA" id="ARBA00022764"/>
    </source>
</evidence>
<keyword evidence="8 10" id="KW-0653">Protein transport</keyword>
<protein>
    <recommendedName>
        <fullName evidence="4 10">Outer-membrane lipoprotein carrier protein</fullName>
    </recommendedName>
</protein>
<keyword evidence="9 10" id="KW-0143">Chaperone</keyword>
<dbReference type="GO" id="GO:0044874">
    <property type="term" value="P:lipoprotein localization to outer membrane"/>
    <property type="evidence" value="ECO:0007669"/>
    <property type="project" value="UniProtKB-UniRule"/>
</dbReference>
<dbReference type="SUPFAM" id="SSF89392">
    <property type="entry name" value="Prokaryotic lipoproteins and lipoprotein localization factors"/>
    <property type="match status" value="1"/>
</dbReference>
<dbReference type="InterPro" id="IPR029046">
    <property type="entry name" value="LolA/LolB/LppX"/>
</dbReference>
<dbReference type="AlphaFoldDB" id="A0A451D1X6"/>
<comment type="similarity">
    <text evidence="2 10">Belongs to the LolA family.</text>
</comment>
<organism evidence="11 12">
    <name type="scientific">Candidatus Erwinia haradaeae</name>
    <dbReference type="NCBI Taxonomy" id="1922217"/>
    <lineage>
        <taxon>Bacteria</taxon>
        <taxon>Pseudomonadati</taxon>
        <taxon>Pseudomonadota</taxon>
        <taxon>Gammaproteobacteria</taxon>
        <taxon>Enterobacterales</taxon>
        <taxon>Erwiniaceae</taxon>
        <taxon>Erwinia</taxon>
    </lineage>
</organism>
<accession>A0A451D1X6</accession>
<dbReference type="GO" id="GO:0030288">
    <property type="term" value="C:outer membrane-bounded periplasmic space"/>
    <property type="evidence" value="ECO:0007669"/>
    <property type="project" value="TreeGrafter"/>
</dbReference>
<dbReference type="PANTHER" id="PTHR35869">
    <property type="entry name" value="OUTER-MEMBRANE LIPOPROTEIN CARRIER PROTEIN"/>
    <property type="match status" value="1"/>
</dbReference>
<dbReference type="Gene3D" id="2.50.20.10">
    <property type="entry name" value="Lipoprotein localisation LolA/LolB/LppX"/>
    <property type="match status" value="1"/>
</dbReference>
<gene>
    <name evidence="10 11" type="primary">lolA</name>
    <name evidence="11" type="ORF">ERCICUMA2628_164</name>
</gene>
<dbReference type="Pfam" id="PF03548">
    <property type="entry name" value="LolA"/>
    <property type="match status" value="1"/>
</dbReference>
<comment type="function">
    <text evidence="10">Participates in the translocation of lipoproteins from the inner membrane to the outer membrane. Only forms a complex with a lipoprotein if the residue after the N-terminal Cys is not an aspartate (The Asp acts as a targeting signal to indicate that the lipoprotein should stay in the inner membrane).</text>
</comment>
<dbReference type="NCBIfam" id="TIGR00547">
    <property type="entry name" value="lolA"/>
    <property type="match status" value="1"/>
</dbReference>
<keyword evidence="7 10" id="KW-0574">Periplasm</keyword>
<name>A0A451D1X6_9GAMM</name>
<dbReference type="GO" id="GO:0042953">
    <property type="term" value="P:lipoprotein transport"/>
    <property type="evidence" value="ECO:0007669"/>
    <property type="project" value="InterPro"/>
</dbReference>
<evidence type="ECO:0000256" key="1">
    <source>
        <dbReference type="ARBA" id="ARBA00004418"/>
    </source>
</evidence>
<comment type="subcellular location">
    <subcellularLocation>
        <location evidence="1 10">Periplasm</location>
    </subcellularLocation>
</comment>
<dbReference type="InterPro" id="IPR018323">
    <property type="entry name" value="OM_lipoprot_carrier_LolA_Pbac"/>
</dbReference>
<keyword evidence="6" id="KW-0732">Signal</keyword>
<comment type="subunit">
    <text evidence="3 10">Monomer.</text>
</comment>
<keyword evidence="5 10" id="KW-0813">Transport</keyword>
<dbReference type="Proteomes" id="UP000294412">
    <property type="component" value="Chromosome"/>
</dbReference>
<evidence type="ECO:0000313" key="12">
    <source>
        <dbReference type="Proteomes" id="UP000294412"/>
    </source>
</evidence>
<dbReference type="EMBL" id="LR217703">
    <property type="protein sequence ID" value="VFP79614.1"/>
    <property type="molecule type" value="Genomic_DNA"/>
</dbReference>
<sequence length="204" mass="23719" precursor="true">MNKICIAICLLVFILISIDFVHADTINILQQRLNKLHSFHANFHQKVISQNNSTIQEGDGYVLVEKPNRLLWHMRVPSENVLISDGHTIWAYTPCIEQVSIYSMNKNIYSTPLILIACNEIRYWKQYNISKKGNNFSFIPRKSLNNIKKFTINISKNGIINMFRIIEKDDVCVLYTLSKQKINPISSEKFHFVIPYGVTVDDQR</sequence>
<evidence type="ECO:0000256" key="8">
    <source>
        <dbReference type="ARBA" id="ARBA00022927"/>
    </source>
</evidence>
<reference evidence="11 12" key="1">
    <citation type="submission" date="2019-02" db="EMBL/GenBank/DDBJ databases">
        <authorList>
            <person name="Manzano-Marin A."/>
            <person name="Manzano-Marin A."/>
        </authorList>
    </citation>
    <scope>NUCLEOTIDE SEQUENCE [LARGE SCALE GENOMIC DNA]</scope>
    <source>
        <strain evidence="11 12">ErCicuneomaculata</strain>
    </source>
</reference>
<evidence type="ECO:0000256" key="9">
    <source>
        <dbReference type="ARBA" id="ARBA00023186"/>
    </source>
</evidence>
<keyword evidence="11" id="KW-0449">Lipoprotein</keyword>
<dbReference type="InterPro" id="IPR004564">
    <property type="entry name" value="OM_lipoprot_carrier_LolA-like"/>
</dbReference>
<evidence type="ECO:0000256" key="6">
    <source>
        <dbReference type="ARBA" id="ARBA00022729"/>
    </source>
</evidence>
<evidence type="ECO:0000256" key="3">
    <source>
        <dbReference type="ARBA" id="ARBA00011245"/>
    </source>
</evidence>
<dbReference type="HAMAP" id="MF_00240">
    <property type="entry name" value="LolA"/>
    <property type="match status" value="1"/>
</dbReference>
<evidence type="ECO:0000256" key="2">
    <source>
        <dbReference type="ARBA" id="ARBA00007615"/>
    </source>
</evidence>
<evidence type="ECO:0000256" key="4">
    <source>
        <dbReference type="ARBA" id="ARBA00014035"/>
    </source>
</evidence>